<evidence type="ECO:0000313" key="2">
    <source>
        <dbReference type="Proteomes" id="UP000516696"/>
    </source>
</evidence>
<reference evidence="1 2" key="1">
    <citation type="submission" date="2020-03" db="EMBL/GenBank/DDBJ databases">
        <title>Characterization of ganglioside-mimicking enterococci.</title>
        <authorList>
            <person name="Patry R.T."/>
            <person name="Nothaft H."/>
            <person name="Bridger R."/>
            <person name="Shajahan A."/>
            <person name="Huynh S."/>
            <person name="Sanchez S."/>
            <person name="Azadi P."/>
            <person name="Cooper K."/>
            <person name="Miller W.G."/>
            <person name="Parker C.T."/>
            <person name="Wells L."/>
            <person name="Szymanski C.M."/>
        </authorList>
    </citation>
    <scope>NUCLEOTIDE SEQUENCE [LARGE SCALE GENOMIC DNA]</scope>
    <source>
        <strain evidence="1 2">EGM181</strain>
    </source>
</reference>
<dbReference type="EMBL" id="CP050485">
    <property type="protein sequence ID" value="QOG27591.1"/>
    <property type="molecule type" value="Genomic_DNA"/>
</dbReference>
<gene>
    <name evidence="1" type="ORF">EGM181_10150</name>
</gene>
<organism evidence="1 2">
    <name type="scientific">Enterococcus gallinarum</name>
    <dbReference type="NCBI Taxonomy" id="1353"/>
    <lineage>
        <taxon>Bacteria</taxon>
        <taxon>Bacillati</taxon>
        <taxon>Bacillota</taxon>
        <taxon>Bacilli</taxon>
        <taxon>Lactobacillales</taxon>
        <taxon>Enterococcaceae</taxon>
        <taxon>Enterococcus</taxon>
    </lineage>
</organism>
<accession>A0AAE7T0V7</accession>
<dbReference type="Proteomes" id="UP000516696">
    <property type="component" value="Chromosome"/>
</dbReference>
<name>A0AAE7T0V7_ENTGA</name>
<dbReference type="AlphaFoldDB" id="A0AAE7T0V7"/>
<sequence length="49" mass="5833">MEKSLFLSIIFLREVILMSNGALERHEDKLSSFLFSKYLYVTIFYRGII</sequence>
<protein>
    <submittedName>
        <fullName evidence="1">Uncharacterized protein</fullName>
    </submittedName>
</protein>
<proteinExistence type="predicted"/>
<evidence type="ECO:0000313" key="1">
    <source>
        <dbReference type="EMBL" id="QOG27591.1"/>
    </source>
</evidence>